<dbReference type="CDD" id="cd01125">
    <property type="entry name" value="RepA_RSF1010_like"/>
    <property type="match status" value="1"/>
</dbReference>
<accession>A0ABZ0FDY0</accession>
<organism evidence="2 3">
    <name type="scientific">Aeromonas allosaccharophila</name>
    <dbReference type="NCBI Taxonomy" id="656"/>
    <lineage>
        <taxon>Bacteria</taxon>
        <taxon>Pseudomonadati</taxon>
        <taxon>Pseudomonadota</taxon>
        <taxon>Gammaproteobacteria</taxon>
        <taxon>Aeromonadales</taxon>
        <taxon>Aeromonadaceae</taxon>
        <taxon>Aeromonas</taxon>
    </lineage>
</organism>
<evidence type="ECO:0000313" key="3">
    <source>
        <dbReference type="Proteomes" id="UP001302667"/>
    </source>
</evidence>
<name>A0ABZ0FDY0_9GAMM</name>
<evidence type="ECO:0000256" key="1">
    <source>
        <dbReference type="SAM" id="MobiDB-lite"/>
    </source>
</evidence>
<proteinExistence type="predicted"/>
<keyword evidence="2" id="KW-0347">Helicase</keyword>
<reference evidence="2 3" key="1">
    <citation type="submission" date="2023-10" db="EMBL/GenBank/DDBJ databases">
        <title>Genome analysis of psychrotrophic aerobic bacterium Aeromonas allosaccharophila BIM B-1809 isolated from infected fish.</title>
        <authorList>
            <person name="Leanovich S.I."/>
            <person name="Sidarenka A.V."/>
            <person name="Akhremchuk A.E."/>
            <person name="Sikolenko M.A."/>
            <person name="Valentovich L.N."/>
        </authorList>
    </citation>
    <scope>NUCLEOTIDE SEQUENCE [LARGE SCALE GENOMIC DNA]</scope>
    <source>
        <strain evidence="2 3">BIM B-1809</strain>
    </source>
</reference>
<dbReference type="SUPFAM" id="SSF52540">
    <property type="entry name" value="P-loop containing nucleoside triphosphate hydrolases"/>
    <property type="match status" value="1"/>
</dbReference>
<keyword evidence="2" id="KW-0547">Nucleotide-binding</keyword>
<sequence length="295" mass="32638">MESVKTRKCKVTMDRGAGRVNYDQDSFLVEGLLDENSLAGFYGPSGSRKSFLIIDIACRVATGKPWQGLDVKQGSVIYVAAEGSNGMIKRMNAWVNKYNNGEDIKNFYRISQPMFVSKQEYIEDLILATEDVLFETGMPVRLIVIDTLARCFTGNENAAEDMGAFIAGCDQIKVKSGATILIVHHTGKDIDRGAKGAYSFKAALDNEYFVTKDEDKKNLSSRLVCTKSKDGNDELDISIGLKIETLGRTIKGKVIDTLVVIDGEHDNKNGYVNSNDRSKEEKITKNSPEVVSDDY</sequence>
<dbReference type="Pfam" id="PF13481">
    <property type="entry name" value="AAA_25"/>
    <property type="match status" value="1"/>
</dbReference>
<dbReference type="Proteomes" id="UP001302667">
    <property type="component" value="Chromosome"/>
</dbReference>
<keyword evidence="2" id="KW-0067">ATP-binding</keyword>
<keyword evidence="3" id="KW-1185">Reference proteome</keyword>
<protein>
    <submittedName>
        <fullName evidence="2">Helicase RepA family protein</fullName>
    </submittedName>
</protein>
<dbReference type="EMBL" id="CP136584">
    <property type="protein sequence ID" value="WOE67655.1"/>
    <property type="molecule type" value="Genomic_DNA"/>
</dbReference>
<dbReference type="InterPro" id="IPR038724">
    <property type="entry name" value="RepA"/>
</dbReference>
<dbReference type="GO" id="GO:0004386">
    <property type="term" value="F:helicase activity"/>
    <property type="evidence" value="ECO:0007669"/>
    <property type="project" value="UniProtKB-KW"/>
</dbReference>
<dbReference type="InterPro" id="IPR027417">
    <property type="entry name" value="P-loop_NTPase"/>
</dbReference>
<gene>
    <name evidence="2" type="ORF">RY972_06200</name>
</gene>
<keyword evidence="2" id="KW-0378">Hydrolase</keyword>
<dbReference type="RefSeq" id="WP_317103695.1">
    <property type="nucleotide sequence ID" value="NZ_CP136584.1"/>
</dbReference>
<dbReference type="Gene3D" id="3.40.50.300">
    <property type="entry name" value="P-loop containing nucleotide triphosphate hydrolases"/>
    <property type="match status" value="1"/>
</dbReference>
<evidence type="ECO:0000313" key="2">
    <source>
        <dbReference type="EMBL" id="WOE67655.1"/>
    </source>
</evidence>
<feature type="region of interest" description="Disordered" evidence="1">
    <location>
        <begin position="269"/>
        <end position="295"/>
    </location>
</feature>